<evidence type="ECO:0000313" key="5">
    <source>
        <dbReference type="Proteomes" id="UP001519460"/>
    </source>
</evidence>
<dbReference type="InterPro" id="IPR050473">
    <property type="entry name" value="A2M/Complement_sys"/>
</dbReference>
<reference evidence="4 5" key="1">
    <citation type="journal article" date="2023" name="Sci. Data">
        <title>Genome assembly of the Korean intertidal mud-creeper Batillaria attramentaria.</title>
        <authorList>
            <person name="Patra A.K."/>
            <person name="Ho P.T."/>
            <person name="Jun S."/>
            <person name="Lee S.J."/>
            <person name="Kim Y."/>
            <person name="Won Y.J."/>
        </authorList>
    </citation>
    <scope>NUCLEOTIDE SEQUENCE [LARGE SCALE GENOMIC DNA]</scope>
    <source>
        <strain evidence="4">Wonlab-2016</strain>
    </source>
</reference>
<keyword evidence="5" id="KW-1185">Reference proteome</keyword>
<comment type="caution">
    <text evidence="4">The sequence shown here is derived from an EMBL/GenBank/DDBJ whole genome shotgun (WGS) entry which is preliminary data.</text>
</comment>
<keyword evidence="2" id="KW-0882">Thioester bond</keyword>
<protein>
    <recommendedName>
        <fullName evidence="3">Alpha-macroglobulin receptor-binding domain-containing protein</fullName>
    </recommendedName>
</protein>
<sequence length="441" mass="48995">HVDEVPLAASRARLDVTEEGAGVDALLHLAVPVMMAKAHGQTYQRLMAFQRNRGFSEFPNGAVSEWMTYMGIKTLTEARQFINIDDTLLTNMVNSVVQSNPSDPSLEVAILLYRQTVPAQLDDPLTASKLAYTAAMFGRDPSHFTTAVLQKAVTDQTTGEVHWETPRFDTLKYYGDWKSQRVPRADDVTIASYMLLTLLKTGQNSQVDGIAKWLLRHRDIRGRFRSAYDTLVATEALSAYDANLRAKGDGSVTLTSTSGRGYTNAQNARDVLSASGPYDVSVAGQGTVYAQTEVTYYMKDDLGDPAFEVVPVVLDETLQHFKLMVCSRWLLSNNSGQVVQDVDVPSGFRAETTDLKNQQNVEGFVRRNDTRITVYFKQVADQSSCYTLDVNRLQPVAKTAPAYIFTRGYKEPENRNIVSYQPRRLMESSVCDVCSGCCPSP</sequence>
<proteinExistence type="predicted"/>
<accession>A0ABD0K1R0</accession>
<dbReference type="InterPro" id="IPR036595">
    <property type="entry name" value="A-macroglobulin_rcpt-bd_sf"/>
</dbReference>
<organism evidence="4 5">
    <name type="scientific">Batillaria attramentaria</name>
    <dbReference type="NCBI Taxonomy" id="370345"/>
    <lineage>
        <taxon>Eukaryota</taxon>
        <taxon>Metazoa</taxon>
        <taxon>Spiralia</taxon>
        <taxon>Lophotrochozoa</taxon>
        <taxon>Mollusca</taxon>
        <taxon>Gastropoda</taxon>
        <taxon>Caenogastropoda</taxon>
        <taxon>Sorbeoconcha</taxon>
        <taxon>Cerithioidea</taxon>
        <taxon>Batillariidae</taxon>
        <taxon>Batillaria</taxon>
    </lineage>
</organism>
<gene>
    <name evidence="4" type="ORF">BaRGS_00027963</name>
</gene>
<dbReference type="Pfam" id="PF07677">
    <property type="entry name" value="A2M_recep"/>
    <property type="match status" value="1"/>
</dbReference>
<dbReference type="AlphaFoldDB" id="A0ABD0K1R0"/>
<dbReference type="Proteomes" id="UP001519460">
    <property type="component" value="Unassembled WGS sequence"/>
</dbReference>
<feature type="domain" description="Alpha-macroglobulin receptor-binding" evidence="3">
    <location>
        <begin position="335"/>
        <end position="420"/>
    </location>
</feature>
<dbReference type="SUPFAM" id="SSF49410">
    <property type="entry name" value="Alpha-macroglobulin receptor domain"/>
    <property type="match status" value="1"/>
</dbReference>
<dbReference type="PANTHER" id="PTHR11412:SF136">
    <property type="entry name" value="CD109 ANTIGEN"/>
    <property type="match status" value="1"/>
</dbReference>
<dbReference type="Gene3D" id="2.60.40.690">
    <property type="entry name" value="Alpha-macroglobulin, receptor-binding domain"/>
    <property type="match status" value="1"/>
</dbReference>
<evidence type="ECO:0000256" key="2">
    <source>
        <dbReference type="ARBA" id="ARBA00022966"/>
    </source>
</evidence>
<dbReference type="PANTHER" id="PTHR11412">
    <property type="entry name" value="MACROGLOBULIN / COMPLEMENT"/>
    <property type="match status" value="1"/>
</dbReference>
<dbReference type="EMBL" id="JACVVK020000274">
    <property type="protein sequence ID" value="KAK7480797.1"/>
    <property type="molecule type" value="Genomic_DNA"/>
</dbReference>
<evidence type="ECO:0000259" key="3">
    <source>
        <dbReference type="SMART" id="SM01361"/>
    </source>
</evidence>
<dbReference type="InterPro" id="IPR008930">
    <property type="entry name" value="Terpenoid_cyclase/PrenylTrfase"/>
</dbReference>
<dbReference type="InterPro" id="IPR011626">
    <property type="entry name" value="Alpha-macroglobulin_TED"/>
</dbReference>
<name>A0ABD0K1R0_9CAEN</name>
<feature type="non-terminal residue" evidence="4">
    <location>
        <position position="1"/>
    </location>
</feature>
<evidence type="ECO:0000313" key="4">
    <source>
        <dbReference type="EMBL" id="KAK7480797.1"/>
    </source>
</evidence>
<dbReference type="InterPro" id="IPR009048">
    <property type="entry name" value="A-macroglobulin_rcpt-bd"/>
</dbReference>
<keyword evidence="1" id="KW-0732">Signal</keyword>
<dbReference type="Pfam" id="PF07678">
    <property type="entry name" value="TED_complement"/>
    <property type="match status" value="2"/>
</dbReference>
<dbReference type="SUPFAM" id="SSF48239">
    <property type="entry name" value="Terpenoid cyclases/Protein prenyltransferases"/>
    <property type="match status" value="1"/>
</dbReference>
<dbReference type="SMART" id="SM01361">
    <property type="entry name" value="A2M_recep"/>
    <property type="match status" value="1"/>
</dbReference>
<dbReference type="Gene3D" id="1.50.10.20">
    <property type="match status" value="2"/>
</dbReference>
<evidence type="ECO:0000256" key="1">
    <source>
        <dbReference type="ARBA" id="ARBA00022729"/>
    </source>
</evidence>